<dbReference type="SFLD" id="SFLDS00003">
    <property type="entry name" value="Haloacid_Dehalogenase"/>
    <property type="match status" value="1"/>
</dbReference>
<dbReference type="EMBL" id="PDJJ01000001">
    <property type="protein sequence ID" value="PFG43245.1"/>
    <property type="molecule type" value="Genomic_DNA"/>
</dbReference>
<dbReference type="Gene3D" id="3.40.50.1000">
    <property type="entry name" value="HAD superfamily/HAD-like"/>
    <property type="match status" value="1"/>
</dbReference>
<dbReference type="Proteomes" id="UP000224130">
    <property type="component" value="Unassembled WGS sequence"/>
</dbReference>
<keyword evidence="2" id="KW-1185">Reference proteome</keyword>
<reference evidence="1 2" key="1">
    <citation type="submission" date="2017-10" db="EMBL/GenBank/DDBJ databases">
        <title>Sequencing the genomes of 1000 actinobacteria strains.</title>
        <authorList>
            <person name="Klenk H.-P."/>
        </authorList>
    </citation>
    <scope>NUCLEOTIDE SEQUENCE [LARGE SCALE GENOMIC DNA]</scope>
    <source>
        <strain evidence="1 2">DSM 21863</strain>
    </source>
</reference>
<dbReference type="SFLD" id="SFLDG01129">
    <property type="entry name" value="C1.5:_HAD__Beta-PGM__Phosphata"/>
    <property type="match status" value="1"/>
</dbReference>
<dbReference type="CDD" id="cd02603">
    <property type="entry name" value="HAD_sEH-N_like"/>
    <property type="match status" value="1"/>
</dbReference>
<dbReference type="InterPro" id="IPR036412">
    <property type="entry name" value="HAD-like_sf"/>
</dbReference>
<dbReference type="InterPro" id="IPR023214">
    <property type="entry name" value="HAD_sf"/>
</dbReference>
<dbReference type="SUPFAM" id="SSF56784">
    <property type="entry name" value="HAD-like"/>
    <property type="match status" value="1"/>
</dbReference>
<dbReference type="InterPro" id="IPR006439">
    <property type="entry name" value="HAD-SF_hydro_IA"/>
</dbReference>
<dbReference type="NCBIfam" id="TIGR01509">
    <property type="entry name" value="HAD-SF-IA-v3"/>
    <property type="match status" value="1"/>
</dbReference>
<dbReference type="PRINTS" id="PR00413">
    <property type="entry name" value="HADHALOGNASE"/>
</dbReference>
<dbReference type="AlphaFoldDB" id="A0A2A9EYE5"/>
<dbReference type="Pfam" id="PF00702">
    <property type="entry name" value="Hydrolase"/>
    <property type="match status" value="1"/>
</dbReference>
<dbReference type="PANTHER" id="PTHR43611:SF3">
    <property type="entry name" value="FLAVIN MONONUCLEOTIDE HYDROLASE 1, CHLOROPLATIC"/>
    <property type="match status" value="1"/>
</dbReference>
<protein>
    <submittedName>
        <fullName evidence="1">2-haloacid dehalogenase</fullName>
    </submittedName>
</protein>
<dbReference type="RefSeq" id="WP_098463635.1">
    <property type="nucleotide sequence ID" value="NZ_PDJJ01000001.1"/>
</dbReference>
<sequence>MTGPAARRVDAVVLDLGNVLVRWHPDGAFTGVEATELAAWKDEVDFAAFNHAQDAGRTWADAVAHLEATAPHLAPLAARYVREYAGTLAGPVPGSHQLVTELRAAGVPVYGLTNWAADTYHHAEPAAPAIGLLLDVLVSGREGLAKPDPAIFRLAAARFALDPARTVFVDDVEANVTGARTAGFHGVVFTGTPALRTALAELGLPVARP</sequence>
<comment type="caution">
    <text evidence="1">The sequence shown here is derived from an EMBL/GenBank/DDBJ whole genome shotgun (WGS) entry which is preliminary data.</text>
</comment>
<dbReference type="PANTHER" id="PTHR43611">
    <property type="entry name" value="ALPHA-D-GLUCOSE 1-PHOSPHATE PHOSPHATASE"/>
    <property type="match status" value="1"/>
</dbReference>
<accession>A0A2A9EYE5</accession>
<dbReference type="OrthoDB" id="9797415at2"/>
<gene>
    <name evidence="1" type="ORF">ATJ88_1929</name>
</gene>
<name>A0A2A9EYE5_9MICO</name>
<organism evidence="1 2">
    <name type="scientific">Isoptericola jiangsuensis</name>
    <dbReference type="NCBI Taxonomy" id="548579"/>
    <lineage>
        <taxon>Bacteria</taxon>
        <taxon>Bacillati</taxon>
        <taxon>Actinomycetota</taxon>
        <taxon>Actinomycetes</taxon>
        <taxon>Micrococcales</taxon>
        <taxon>Promicromonosporaceae</taxon>
        <taxon>Isoptericola</taxon>
    </lineage>
</organism>
<proteinExistence type="predicted"/>
<evidence type="ECO:0000313" key="1">
    <source>
        <dbReference type="EMBL" id="PFG43245.1"/>
    </source>
</evidence>
<evidence type="ECO:0000313" key="2">
    <source>
        <dbReference type="Proteomes" id="UP000224130"/>
    </source>
</evidence>